<dbReference type="InterPro" id="IPR038765">
    <property type="entry name" value="Papain-like_cys_pep_sf"/>
</dbReference>
<accession>A0A2I0CT67</accession>
<dbReference type="RefSeq" id="WP_101192547.1">
    <property type="nucleotide sequence ID" value="NZ_JAYRQC010000125.1"/>
</dbReference>
<evidence type="ECO:0000313" key="8">
    <source>
        <dbReference type="Proteomes" id="UP000242861"/>
    </source>
</evidence>
<evidence type="ECO:0000256" key="1">
    <source>
        <dbReference type="ARBA" id="ARBA00007074"/>
    </source>
</evidence>
<name>A0A2I0CT67_9PSED</name>
<proteinExistence type="inferred from homology"/>
<dbReference type="Proteomes" id="UP000242861">
    <property type="component" value="Unassembled WGS sequence"/>
</dbReference>
<dbReference type="PROSITE" id="PS51935">
    <property type="entry name" value="NLPC_P60"/>
    <property type="match status" value="1"/>
</dbReference>
<dbReference type="GO" id="GO:0006508">
    <property type="term" value="P:proteolysis"/>
    <property type="evidence" value="ECO:0007669"/>
    <property type="project" value="UniProtKB-KW"/>
</dbReference>
<evidence type="ECO:0000256" key="2">
    <source>
        <dbReference type="ARBA" id="ARBA00022670"/>
    </source>
</evidence>
<feature type="domain" description="NlpC/P60" evidence="6">
    <location>
        <begin position="69"/>
        <end position="196"/>
    </location>
</feature>
<feature type="signal peptide" evidence="5">
    <location>
        <begin position="1"/>
        <end position="21"/>
    </location>
</feature>
<keyword evidence="5" id="KW-0732">Signal</keyword>
<dbReference type="Gene3D" id="3.90.1720.10">
    <property type="entry name" value="endopeptidase domain like (from Nostoc punctiforme)"/>
    <property type="match status" value="1"/>
</dbReference>
<dbReference type="PANTHER" id="PTHR47053">
    <property type="entry name" value="MUREIN DD-ENDOPEPTIDASE MEPH-RELATED"/>
    <property type="match status" value="1"/>
</dbReference>
<evidence type="ECO:0000256" key="3">
    <source>
        <dbReference type="ARBA" id="ARBA00022801"/>
    </source>
</evidence>
<evidence type="ECO:0000256" key="4">
    <source>
        <dbReference type="ARBA" id="ARBA00022807"/>
    </source>
</evidence>
<dbReference type="Pfam" id="PF00877">
    <property type="entry name" value="NLPC_P60"/>
    <property type="match status" value="1"/>
</dbReference>
<keyword evidence="2" id="KW-0645">Protease</keyword>
<dbReference type="SUPFAM" id="SSF54001">
    <property type="entry name" value="Cysteine proteinases"/>
    <property type="match status" value="1"/>
</dbReference>
<dbReference type="InterPro" id="IPR051202">
    <property type="entry name" value="Peptidase_C40"/>
</dbReference>
<evidence type="ECO:0000256" key="5">
    <source>
        <dbReference type="SAM" id="SignalP"/>
    </source>
</evidence>
<dbReference type="PROSITE" id="PS51257">
    <property type="entry name" value="PROKAR_LIPOPROTEIN"/>
    <property type="match status" value="1"/>
</dbReference>
<reference evidence="8" key="1">
    <citation type="submission" date="2017-12" db="EMBL/GenBank/DDBJ databases">
        <authorList>
            <person name="Yu X.-Y."/>
        </authorList>
    </citation>
    <scope>NUCLEOTIDE SEQUENCE [LARGE SCALE GENOMIC DNA]</scope>
    <source>
        <strain evidence="8">ZYSR67-Z</strain>
    </source>
</reference>
<dbReference type="AlphaFoldDB" id="A0A2I0CT67"/>
<dbReference type="InterPro" id="IPR000064">
    <property type="entry name" value="NLP_P60_dom"/>
</dbReference>
<protein>
    <submittedName>
        <fullName evidence="7">Peptidase P60</fullName>
    </submittedName>
</protein>
<comment type="caution">
    <text evidence="7">The sequence shown here is derived from an EMBL/GenBank/DDBJ whole genome shotgun (WGS) entry which is preliminary data.</text>
</comment>
<dbReference type="GO" id="GO:0008234">
    <property type="term" value="F:cysteine-type peptidase activity"/>
    <property type="evidence" value="ECO:0007669"/>
    <property type="project" value="UniProtKB-KW"/>
</dbReference>
<sequence length="212" mass="23158">MPHRFAPLVPVTLALLLSACAHQGASDSPFAAADSVAESVRLAELQLDQTQAEEQAMAELSDEQDYQMPSLADSMIEQGRALLGTRYRMGGSSAKTGFDCSGFVGFLYKQEMGIQLPRSSRELIKVDAPKVARAELEPGDVLFFNNRGRGQVSHVGIFIGDDQFIHSSSSRSGGVRIDSLEDRYWKASYMLAKRILPEGPQPFAEQSLSSEN</sequence>
<organism evidence="7 8">
    <name type="scientific">Pseudomonas fluvialis</name>
    <dbReference type="NCBI Taxonomy" id="1793966"/>
    <lineage>
        <taxon>Bacteria</taxon>
        <taxon>Pseudomonadati</taxon>
        <taxon>Pseudomonadota</taxon>
        <taxon>Gammaproteobacteria</taxon>
        <taxon>Pseudomonadales</taxon>
        <taxon>Pseudomonadaceae</taxon>
        <taxon>Pseudomonas</taxon>
    </lineage>
</organism>
<comment type="similarity">
    <text evidence="1">Belongs to the peptidase C40 family.</text>
</comment>
<feature type="chain" id="PRO_5014197357" evidence="5">
    <location>
        <begin position="22"/>
        <end position="212"/>
    </location>
</feature>
<keyword evidence="4" id="KW-0788">Thiol protease</keyword>
<keyword evidence="3" id="KW-0378">Hydrolase</keyword>
<evidence type="ECO:0000313" key="7">
    <source>
        <dbReference type="EMBL" id="PKF72492.1"/>
    </source>
</evidence>
<dbReference type="EMBL" id="PIYS01000003">
    <property type="protein sequence ID" value="PKF72492.1"/>
    <property type="molecule type" value="Genomic_DNA"/>
</dbReference>
<evidence type="ECO:0000259" key="6">
    <source>
        <dbReference type="PROSITE" id="PS51935"/>
    </source>
</evidence>
<gene>
    <name evidence="7" type="ORF">CW360_01880</name>
</gene>
<dbReference type="PANTHER" id="PTHR47053:SF1">
    <property type="entry name" value="MUREIN DD-ENDOPEPTIDASE MEPH-RELATED"/>
    <property type="match status" value="1"/>
</dbReference>